<evidence type="ECO:0000259" key="1">
    <source>
        <dbReference type="PROSITE" id="PS51186"/>
    </source>
</evidence>
<dbReference type="CDD" id="cd04301">
    <property type="entry name" value="NAT_SF"/>
    <property type="match status" value="1"/>
</dbReference>
<dbReference type="GO" id="GO:0016747">
    <property type="term" value="F:acyltransferase activity, transferring groups other than amino-acyl groups"/>
    <property type="evidence" value="ECO:0007669"/>
    <property type="project" value="InterPro"/>
</dbReference>
<protein>
    <submittedName>
        <fullName evidence="2">GNAT family N-acetyltransferase</fullName>
    </submittedName>
</protein>
<gene>
    <name evidence="2" type="ORF">HP438_18080</name>
</gene>
<organism evidence="2 3">
    <name type="scientific">Sphingomonas zeae</name>
    <dbReference type="NCBI Taxonomy" id="1646122"/>
    <lineage>
        <taxon>Bacteria</taxon>
        <taxon>Pseudomonadati</taxon>
        <taxon>Pseudomonadota</taxon>
        <taxon>Alphaproteobacteria</taxon>
        <taxon>Sphingomonadales</taxon>
        <taxon>Sphingomonadaceae</taxon>
        <taxon>Sphingomonas</taxon>
    </lineage>
</organism>
<comment type="caution">
    <text evidence="2">The sequence shown here is derived from an EMBL/GenBank/DDBJ whole genome shotgun (WGS) entry which is preliminary data.</text>
</comment>
<sequence length="133" mass="14584">MVAIRRGEPHDLPRLMEFDCFSGDRINEIVEGRMLVAEVGATVVGYLAWQHGGCIGKDYVNKLVVDGRYRRRGIAQALTQALSTTLSGRVYISAGAANTAALSLIHGTGWTPAGRIDGLLPRDEPELFFRRDL</sequence>
<dbReference type="Gene3D" id="3.40.630.30">
    <property type="match status" value="1"/>
</dbReference>
<dbReference type="Pfam" id="PF13673">
    <property type="entry name" value="Acetyltransf_10"/>
    <property type="match status" value="1"/>
</dbReference>
<accession>A0A7Y6B7K5</accession>
<evidence type="ECO:0000313" key="2">
    <source>
        <dbReference type="EMBL" id="NUU48882.1"/>
    </source>
</evidence>
<name>A0A7Y6B7K5_9SPHN</name>
<dbReference type="PROSITE" id="PS51186">
    <property type="entry name" value="GNAT"/>
    <property type="match status" value="1"/>
</dbReference>
<dbReference type="InterPro" id="IPR016181">
    <property type="entry name" value="Acyl_CoA_acyltransferase"/>
</dbReference>
<dbReference type="RefSeq" id="WP_175313635.1">
    <property type="nucleotide sequence ID" value="NZ_CBCRYR010000018.1"/>
</dbReference>
<keyword evidence="2" id="KW-0808">Transferase</keyword>
<proteinExistence type="predicted"/>
<dbReference type="SUPFAM" id="SSF55729">
    <property type="entry name" value="Acyl-CoA N-acyltransferases (Nat)"/>
    <property type="match status" value="1"/>
</dbReference>
<dbReference type="InterPro" id="IPR000182">
    <property type="entry name" value="GNAT_dom"/>
</dbReference>
<keyword evidence="3" id="KW-1185">Reference proteome</keyword>
<reference evidence="2 3" key="1">
    <citation type="submission" date="2020-05" db="EMBL/GenBank/DDBJ databases">
        <title>Genome Sequencing of Type Strains.</title>
        <authorList>
            <person name="Lemaire J.F."/>
            <person name="Inderbitzin P."/>
            <person name="Gregorio O.A."/>
            <person name="Collins S.B."/>
            <person name="Wespe N."/>
            <person name="Knight-Connoni V."/>
        </authorList>
    </citation>
    <scope>NUCLEOTIDE SEQUENCE [LARGE SCALE GENOMIC DNA]</scope>
    <source>
        <strain evidence="2 3">DSM 100049</strain>
    </source>
</reference>
<dbReference type="AlphaFoldDB" id="A0A7Y6B7K5"/>
<feature type="domain" description="N-acetyltransferase" evidence="1">
    <location>
        <begin position="2"/>
        <end position="133"/>
    </location>
</feature>
<dbReference type="EMBL" id="JABMCH010000071">
    <property type="protein sequence ID" value="NUU48882.1"/>
    <property type="molecule type" value="Genomic_DNA"/>
</dbReference>
<evidence type="ECO:0000313" key="3">
    <source>
        <dbReference type="Proteomes" id="UP000536441"/>
    </source>
</evidence>
<dbReference type="Proteomes" id="UP000536441">
    <property type="component" value="Unassembled WGS sequence"/>
</dbReference>